<organism evidence="2 3">
    <name type="scientific">Novosphingobium aerophilum</name>
    <dbReference type="NCBI Taxonomy" id="2839843"/>
    <lineage>
        <taxon>Bacteria</taxon>
        <taxon>Pseudomonadati</taxon>
        <taxon>Pseudomonadota</taxon>
        <taxon>Alphaproteobacteria</taxon>
        <taxon>Sphingomonadales</taxon>
        <taxon>Sphingomonadaceae</taxon>
        <taxon>Novosphingobium</taxon>
    </lineage>
</organism>
<dbReference type="Proteomes" id="UP000520156">
    <property type="component" value="Unassembled WGS sequence"/>
</dbReference>
<evidence type="ECO:0000313" key="3">
    <source>
        <dbReference type="Proteomes" id="UP000520156"/>
    </source>
</evidence>
<dbReference type="AlphaFoldDB" id="A0A7X1KB64"/>
<feature type="chain" id="PRO_5031079151" description="SH3b domain-containing protein" evidence="1">
    <location>
        <begin position="25"/>
        <end position="381"/>
    </location>
</feature>
<protein>
    <recommendedName>
        <fullName evidence="4">SH3b domain-containing protein</fullName>
    </recommendedName>
</protein>
<reference evidence="2 3" key="1">
    <citation type="submission" date="2020-08" db="EMBL/GenBank/DDBJ databases">
        <title>The genome sequence of Novosphingobium flavum 4Y4.</title>
        <authorList>
            <person name="Liu Y."/>
        </authorList>
    </citation>
    <scope>NUCLEOTIDE SEQUENCE [LARGE SCALE GENOMIC DNA]</scope>
    <source>
        <strain evidence="2 3">4Y4</strain>
    </source>
</reference>
<evidence type="ECO:0000313" key="2">
    <source>
        <dbReference type="EMBL" id="MBC2650883.1"/>
    </source>
</evidence>
<name>A0A7X1KB64_9SPHN</name>
<feature type="signal peptide" evidence="1">
    <location>
        <begin position="1"/>
        <end position="24"/>
    </location>
</feature>
<evidence type="ECO:0000256" key="1">
    <source>
        <dbReference type="SAM" id="SignalP"/>
    </source>
</evidence>
<gene>
    <name evidence="2" type="ORF">H7F49_04135</name>
</gene>
<keyword evidence="3" id="KW-1185">Reference proteome</keyword>
<evidence type="ECO:0008006" key="4">
    <source>
        <dbReference type="Google" id="ProtNLM"/>
    </source>
</evidence>
<accession>A0A7X1KB64</accession>
<dbReference type="EMBL" id="JACLAU010000003">
    <property type="protein sequence ID" value="MBC2650883.1"/>
    <property type="molecule type" value="Genomic_DNA"/>
</dbReference>
<dbReference type="RefSeq" id="WP_185682300.1">
    <property type="nucleotide sequence ID" value="NZ_JACLAU010000003.1"/>
</dbReference>
<keyword evidence="1" id="KW-0732">Signal</keyword>
<sequence length="381" mass="40590">MKAAINRITAVLASIGLGISPVQAQSADTVQDLLGQKQSEGEAALKSRGFQTAQTNARAAGGVYYWWNPKTKKCIRVATVNGLYSSITNASNKDCGYDSKGDTLAVAAVLGAAALGAILLSQKDKDKPDQSGQVMRPPHPSWQQFEVYSVRPNGLSIFAQPATGAPVLMQMAEGAILQGYGCQVFNREQWCEVSPNPNMAKGWALGRYLRPTGSVSPGHHAGATAADGELVAVSFAAGGGINLMSGPGPRDHVVGRVDAGSTLRRYSCHNAYGENWCQVATLDRRLNGWARARFLQPAPGHGTYPGYAGEAGSIAGLIGMDSTRAFNTLRSRGFDNVESFSTGGRLYSVYYHRPSRLCAQTAAEQGRIIDARDILSHPKCR</sequence>
<comment type="caution">
    <text evidence="2">The sequence shown here is derived from an EMBL/GenBank/DDBJ whole genome shotgun (WGS) entry which is preliminary data.</text>
</comment>
<proteinExistence type="predicted"/>